<dbReference type="GO" id="GO:0003677">
    <property type="term" value="F:DNA binding"/>
    <property type="evidence" value="ECO:0007669"/>
    <property type="project" value="UniProtKB-KW"/>
</dbReference>
<dbReference type="PANTHER" id="PTHR19303:SF73">
    <property type="entry name" value="PROTEIN PDC2"/>
    <property type="match status" value="1"/>
</dbReference>
<dbReference type="OrthoDB" id="5875523at2759"/>
<comment type="caution">
    <text evidence="4">The sequence shown here is derived from an EMBL/GenBank/DDBJ whole genome shotgun (WGS) entry which is preliminary data.</text>
</comment>
<dbReference type="AlphaFoldDB" id="A0A6V7VJM7"/>
<dbReference type="GO" id="GO:0005634">
    <property type="term" value="C:nucleus"/>
    <property type="evidence" value="ECO:0007669"/>
    <property type="project" value="UniProtKB-SubCell"/>
</dbReference>
<reference evidence="4 5" key="1">
    <citation type="submission" date="2020-08" db="EMBL/GenBank/DDBJ databases">
        <authorList>
            <person name="Koutsovoulos G."/>
            <person name="Danchin GJ E."/>
        </authorList>
    </citation>
    <scope>NUCLEOTIDE SEQUENCE [LARGE SCALE GENOMIC DNA]</scope>
</reference>
<dbReference type="InterPro" id="IPR009057">
    <property type="entry name" value="Homeodomain-like_sf"/>
</dbReference>
<dbReference type="SMART" id="SM00674">
    <property type="entry name" value="CENPB"/>
    <property type="match status" value="2"/>
</dbReference>
<accession>A0A6V7VJM7</accession>
<evidence type="ECO:0000259" key="3">
    <source>
        <dbReference type="PROSITE" id="PS51253"/>
    </source>
</evidence>
<protein>
    <recommendedName>
        <fullName evidence="3">HTH CENPB-type domain-containing protein</fullName>
    </recommendedName>
</protein>
<dbReference type="Proteomes" id="UP000580250">
    <property type="component" value="Unassembled WGS sequence"/>
</dbReference>
<feature type="domain" description="HTH CENPB-type" evidence="3">
    <location>
        <begin position="233"/>
        <end position="304"/>
    </location>
</feature>
<keyword evidence="2" id="KW-0238">DNA-binding</keyword>
<dbReference type="Pfam" id="PF03221">
    <property type="entry name" value="HTH_Tnp_Tc5"/>
    <property type="match status" value="2"/>
</dbReference>
<evidence type="ECO:0000256" key="2">
    <source>
        <dbReference type="ARBA" id="ARBA00023125"/>
    </source>
</evidence>
<dbReference type="PROSITE" id="PS51253">
    <property type="entry name" value="HTH_CENPB"/>
    <property type="match status" value="2"/>
</dbReference>
<dbReference type="Gene3D" id="1.10.10.60">
    <property type="entry name" value="Homeodomain-like"/>
    <property type="match status" value="4"/>
</dbReference>
<evidence type="ECO:0000313" key="4">
    <source>
        <dbReference type="EMBL" id="CAD2175166.1"/>
    </source>
</evidence>
<feature type="domain" description="HTH CENPB-type" evidence="3">
    <location>
        <begin position="62"/>
        <end position="135"/>
    </location>
</feature>
<proteinExistence type="predicted"/>
<dbReference type="InterPro" id="IPR050863">
    <property type="entry name" value="CenT-Element_Derived"/>
</dbReference>
<organism evidence="4 5">
    <name type="scientific">Meloidogyne enterolobii</name>
    <name type="common">Root-knot nematode worm</name>
    <name type="synonym">Meloidogyne mayaguensis</name>
    <dbReference type="NCBI Taxonomy" id="390850"/>
    <lineage>
        <taxon>Eukaryota</taxon>
        <taxon>Metazoa</taxon>
        <taxon>Ecdysozoa</taxon>
        <taxon>Nematoda</taxon>
        <taxon>Chromadorea</taxon>
        <taxon>Rhabditida</taxon>
        <taxon>Tylenchina</taxon>
        <taxon>Tylenchomorpha</taxon>
        <taxon>Tylenchoidea</taxon>
        <taxon>Meloidogynidae</taxon>
        <taxon>Meloidogyninae</taxon>
        <taxon>Meloidogyne</taxon>
    </lineage>
</organism>
<gene>
    <name evidence="4" type="ORF">MENT_LOCUS26876</name>
</gene>
<evidence type="ECO:0000313" key="5">
    <source>
        <dbReference type="Proteomes" id="UP000580250"/>
    </source>
</evidence>
<sequence length="400" mass="45806">MNICKRKAISLETKKNIIEESEGGVKNSELCQKFNIDKRSISKILKNKEVILNAIGKGGSIKRVRITGGKNKELDEALIGWVRLQQADNIPINGPILKEKALEMSKILMGESSTFAASDGWLSRFKERHAITFNKIIKVEEGEAVDMQQFEDSGLAGIFQNNNPILTPKRQKISIELKKKIIDYYLANPKTSLKQIAEEFSNFNVLLKKSSIHSILKNKQNIIAAINNGIKIKRSHLTKGRHANFDDALLNWIRQVRAENVVITGTLLKEKAMEMANLMGIDNFKASNGWMEKFKERHSIRFRTEKSETEEPIIDIIQNVTNWEVFQNALNLDICESPVEEIEDFEIVMPISTDLARQSYLCLRKYWQENGLDESLYSSFDKIEDILFKEELDDNNLIEE</sequence>
<evidence type="ECO:0000256" key="1">
    <source>
        <dbReference type="ARBA" id="ARBA00004123"/>
    </source>
</evidence>
<dbReference type="InterPro" id="IPR006600">
    <property type="entry name" value="HTH_CenpB_DNA-bd_dom"/>
</dbReference>
<dbReference type="PANTHER" id="PTHR19303">
    <property type="entry name" value="TRANSPOSON"/>
    <property type="match status" value="1"/>
</dbReference>
<comment type="subcellular location">
    <subcellularLocation>
        <location evidence="1">Nucleus</location>
    </subcellularLocation>
</comment>
<dbReference type="SUPFAM" id="SSF46689">
    <property type="entry name" value="Homeodomain-like"/>
    <property type="match status" value="4"/>
</dbReference>
<name>A0A6V7VJM7_MELEN</name>
<dbReference type="EMBL" id="CAJEWN010000248">
    <property type="protein sequence ID" value="CAD2175166.1"/>
    <property type="molecule type" value="Genomic_DNA"/>
</dbReference>